<feature type="chain" id="PRO_5045146661" description="Gliding motility-associated protein GldM C-terminal domain-containing protein" evidence="1">
    <location>
        <begin position="23"/>
        <end position="219"/>
    </location>
</feature>
<feature type="signal peptide" evidence="1">
    <location>
        <begin position="1"/>
        <end position="22"/>
    </location>
</feature>
<evidence type="ECO:0000256" key="1">
    <source>
        <dbReference type="SAM" id="SignalP"/>
    </source>
</evidence>
<reference evidence="2 3" key="1">
    <citation type="submission" date="2020-05" db="EMBL/GenBank/DDBJ databases">
        <title>Hymenobacter terrestris sp. nov. and Hymenobacter lapidiphilus sp. nov., isolated from regoliths in Antarctica.</title>
        <authorList>
            <person name="Sedlacek I."/>
            <person name="Pantucek R."/>
            <person name="Zeman M."/>
            <person name="Holochova P."/>
            <person name="Kralova S."/>
            <person name="Stankova E."/>
            <person name="Sedo O."/>
            <person name="Micenkova L."/>
            <person name="Svec P."/>
            <person name="Gupta V."/>
            <person name="Sood U."/>
            <person name="Korpole U.S."/>
            <person name="Lal R."/>
        </authorList>
    </citation>
    <scope>NUCLEOTIDE SEQUENCE [LARGE SCALE GENOMIC DNA]</scope>
    <source>
        <strain evidence="2 3">P5252</strain>
    </source>
</reference>
<dbReference type="RefSeq" id="WP_176899371.1">
    <property type="nucleotide sequence ID" value="NZ_JABKAV010000014.1"/>
</dbReference>
<sequence>MRNKLKPLIAVLYLLLLTTAFQCGEDIEVKPTYTFKELVDLYPEQKSYRIGDTIWLEYQNPSKIMVDQLTNKPIIVDTVSIGFPLSYNSRHNAPVSPAGGFCDFVTSKGALIAGFTSHFNTMATLGLGCDASRSYSFKVGIVPKIKGVYSLDLPGPLQVKACLHQQKGFSLSSIDFRFAVADGNKAVYLEIPAAQRGESVKGHTEGLIDNKQVFIIEVK</sequence>
<gene>
    <name evidence="2" type="ORF">HW556_07340</name>
</gene>
<evidence type="ECO:0008006" key="4">
    <source>
        <dbReference type="Google" id="ProtNLM"/>
    </source>
</evidence>
<name>A0ABX2Q3U4_9BACT</name>
<dbReference type="Proteomes" id="UP000626554">
    <property type="component" value="Unassembled WGS sequence"/>
</dbReference>
<evidence type="ECO:0000313" key="3">
    <source>
        <dbReference type="Proteomes" id="UP000626554"/>
    </source>
</evidence>
<comment type="caution">
    <text evidence="2">The sequence shown here is derived from an EMBL/GenBank/DDBJ whole genome shotgun (WGS) entry which is preliminary data.</text>
</comment>
<organism evidence="2 3">
    <name type="scientific">Hymenobacter terrestris</name>
    <dbReference type="NCBI Taxonomy" id="2748310"/>
    <lineage>
        <taxon>Bacteria</taxon>
        <taxon>Pseudomonadati</taxon>
        <taxon>Bacteroidota</taxon>
        <taxon>Cytophagia</taxon>
        <taxon>Cytophagales</taxon>
        <taxon>Hymenobacteraceae</taxon>
        <taxon>Hymenobacter</taxon>
    </lineage>
</organism>
<keyword evidence="1" id="KW-0732">Signal</keyword>
<protein>
    <recommendedName>
        <fullName evidence="4">Gliding motility-associated protein GldM C-terminal domain-containing protein</fullName>
    </recommendedName>
</protein>
<dbReference type="EMBL" id="JABKAV010000014">
    <property type="protein sequence ID" value="NVO84691.1"/>
    <property type="molecule type" value="Genomic_DNA"/>
</dbReference>
<evidence type="ECO:0000313" key="2">
    <source>
        <dbReference type="EMBL" id="NVO84691.1"/>
    </source>
</evidence>
<accession>A0ABX2Q3U4</accession>
<keyword evidence="3" id="KW-1185">Reference proteome</keyword>
<proteinExistence type="predicted"/>